<dbReference type="AlphaFoldDB" id="A0A916JGT2"/>
<accession>A0A916JGT2</accession>
<proteinExistence type="predicted"/>
<dbReference type="PROSITE" id="PS51257">
    <property type="entry name" value="PROKAR_LIPOPROTEIN"/>
    <property type="match status" value="1"/>
</dbReference>
<gene>
    <name evidence="1" type="ORF">DYBT9275_04495</name>
</gene>
<dbReference type="RefSeq" id="WP_215240865.1">
    <property type="nucleotide sequence ID" value="NZ_CAJRAF010000002.1"/>
</dbReference>
<name>A0A916JGT2_9BACT</name>
<organism evidence="1 2">
    <name type="scientific">Dyadobacter helix</name>
    <dbReference type="NCBI Taxonomy" id="2822344"/>
    <lineage>
        <taxon>Bacteria</taxon>
        <taxon>Pseudomonadati</taxon>
        <taxon>Bacteroidota</taxon>
        <taxon>Cytophagia</taxon>
        <taxon>Cytophagales</taxon>
        <taxon>Spirosomataceae</taxon>
        <taxon>Dyadobacter</taxon>
    </lineage>
</organism>
<dbReference type="Proteomes" id="UP000680038">
    <property type="component" value="Unassembled WGS sequence"/>
</dbReference>
<reference evidence="1" key="1">
    <citation type="submission" date="2021-04" db="EMBL/GenBank/DDBJ databases">
        <authorList>
            <person name="Rodrigo-Torres L."/>
            <person name="Arahal R. D."/>
            <person name="Lucena T."/>
        </authorList>
    </citation>
    <scope>NUCLEOTIDE SEQUENCE</scope>
    <source>
        <strain evidence="1">CECT 9275</strain>
    </source>
</reference>
<evidence type="ECO:0008006" key="3">
    <source>
        <dbReference type="Google" id="ProtNLM"/>
    </source>
</evidence>
<evidence type="ECO:0000313" key="2">
    <source>
        <dbReference type="Proteomes" id="UP000680038"/>
    </source>
</evidence>
<sequence>MKRITVIIIVLSLFGYACSKKVNFENVHANVPAFNQKISVATWDQREQIVSGSRKPDFVGYMRSGAGIAYPMGTTSGKPLANLISNNVSSSLSAQGSTASVIATNANQSELTILSNLKKSGKNRLILINCKQLHMDGTGGRYLLYNLIVNVYTGNGTVIKQKAFTGKKPLGGSWFFGPGKYKQYMPEALKNLIGEVFNDADIVSALKAK</sequence>
<dbReference type="EMBL" id="CAJRAF010000002">
    <property type="protein sequence ID" value="CAG5009425.1"/>
    <property type="molecule type" value="Genomic_DNA"/>
</dbReference>
<evidence type="ECO:0000313" key="1">
    <source>
        <dbReference type="EMBL" id="CAG5009425.1"/>
    </source>
</evidence>
<comment type="caution">
    <text evidence="1">The sequence shown here is derived from an EMBL/GenBank/DDBJ whole genome shotgun (WGS) entry which is preliminary data.</text>
</comment>
<keyword evidence="2" id="KW-1185">Reference proteome</keyword>
<protein>
    <recommendedName>
        <fullName evidence="3">Lipoprotein</fullName>
    </recommendedName>
</protein>